<evidence type="ECO:0000313" key="3">
    <source>
        <dbReference type="Proteomes" id="UP000023152"/>
    </source>
</evidence>
<name>X6NNQ0_RETFI</name>
<dbReference type="Pfam" id="PF00106">
    <property type="entry name" value="adh_short"/>
    <property type="match status" value="1"/>
</dbReference>
<dbReference type="PANTHER" id="PTHR44269:SF1">
    <property type="entry name" value="DEHYDROGENASE_REDUCTASE SDR FAMILY MEMBER 7"/>
    <property type="match status" value="1"/>
</dbReference>
<proteinExistence type="predicted"/>
<dbReference type="InterPro" id="IPR036291">
    <property type="entry name" value="NAD(P)-bd_dom_sf"/>
</dbReference>
<keyword evidence="1" id="KW-0472">Membrane</keyword>
<keyword evidence="3" id="KW-1185">Reference proteome</keyword>
<gene>
    <name evidence="2" type="ORF">RFI_10131</name>
</gene>
<reference evidence="2 3" key="1">
    <citation type="journal article" date="2013" name="Curr. Biol.">
        <title>The Genome of the Foraminiferan Reticulomyxa filosa.</title>
        <authorList>
            <person name="Glockner G."/>
            <person name="Hulsmann N."/>
            <person name="Schleicher M."/>
            <person name="Noegel A.A."/>
            <person name="Eichinger L."/>
            <person name="Gallinger C."/>
            <person name="Pawlowski J."/>
            <person name="Sierra R."/>
            <person name="Euteneuer U."/>
            <person name="Pillet L."/>
            <person name="Moustafa A."/>
            <person name="Platzer M."/>
            <person name="Groth M."/>
            <person name="Szafranski K."/>
            <person name="Schliwa M."/>
        </authorList>
    </citation>
    <scope>NUCLEOTIDE SEQUENCE [LARGE SCALE GENOMIC DNA]</scope>
</reference>
<keyword evidence="1" id="KW-0812">Transmembrane</keyword>
<evidence type="ECO:0000256" key="1">
    <source>
        <dbReference type="SAM" id="Phobius"/>
    </source>
</evidence>
<dbReference type="EMBL" id="ASPP01007514">
    <property type="protein sequence ID" value="ETO27002.1"/>
    <property type="molecule type" value="Genomic_DNA"/>
</dbReference>
<dbReference type="OrthoDB" id="47007at2759"/>
<dbReference type="Gene3D" id="3.40.50.720">
    <property type="entry name" value="NAD(P)-binding Rossmann-like Domain"/>
    <property type="match status" value="1"/>
</dbReference>
<dbReference type="InterPro" id="IPR053011">
    <property type="entry name" value="SDR_family_member_7"/>
</dbReference>
<accession>X6NNQ0</accession>
<evidence type="ECO:0000313" key="2">
    <source>
        <dbReference type="EMBL" id="ETO27002.1"/>
    </source>
</evidence>
<keyword evidence="1" id="KW-1133">Transmembrane helix</keyword>
<dbReference type="InterPro" id="IPR002347">
    <property type="entry name" value="SDR_fam"/>
</dbReference>
<protein>
    <submittedName>
        <fullName evidence="2">Dehydrogenase/reductase SDR family member 7</fullName>
    </submittedName>
</protein>
<dbReference type="SUPFAM" id="SSF51735">
    <property type="entry name" value="NAD(P)-binding Rossmann-fold domains"/>
    <property type="match status" value="1"/>
</dbReference>
<organism evidence="2 3">
    <name type="scientific">Reticulomyxa filosa</name>
    <dbReference type="NCBI Taxonomy" id="46433"/>
    <lineage>
        <taxon>Eukaryota</taxon>
        <taxon>Sar</taxon>
        <taxon>Rhizaria</taxon>
        <taxon>Retaria</taxon>
        <taxon>Foraminifera</taxon>
        <taxon>Monothalamids</taxon>
        <taxon>Reticulomyxidae</taxon>
        <taxon>Reticulomyxa</taxon>
    </lineage>
</organism>
<sequence>MSQQHKMRSEQGLFILFAAVFLVVSYFIDADYITYVSHFIRKKYIKNSFQNKTIWVIGASSGIGEYLVYELAKENAQRVIISSRREEELERVKKASNALNSKCEVVIRPLDALKSANEATANVNHEIVQRLFQDYDDIDIIVLNLGSSQRGLAMDTELSLYSAIFEVMLIHITLDYK</sequence>
<feature type="transmembrane region" description="Helical" evidence="1">
    <location>
        <begin position="12"/>
        <end position="28"/>
    </location>
</feature>
<dbReference type="Proteomes" id="UP000023152">
    <property type="component" value="Unassembled WGS sequence"/>
</dbReference>
<dbReference type="AlphaFoldDB" id="X6NNQ0"/>
<comment type="caution">
    <text evidence="2">The sequence shown here is derived from an EMBL/GenBank/DDBJ whole genome shotgun (WGS) entry which is preliminary data.</text>
</comment>
<dbReference type="PANTHER" id="PTHR44269">
    <property type="entry name" value="DEHYDROGENASE/REDUCTASE SDR FAMILY MEMBER 7-RELATED"/>
    <property type="match status" value="1"/>
</dbReference>